<accession>A0A8J7ADV4</accession>
<dbReference type="GO" id="GO:0003906">
    <property type="term" value="F:DNA-(apurinic or apyrimidinic site) endonuclease activity"/>
    <property type="evidence" value="ECO:0007669"/>
    <property type="project" value="TreeGrafter"/>
</dbReference>
<dbReference type="GO" id="GO:0006285">
    <property type="term" value="P:base-excision repair, AP site formation"/>
    <property type="evidence" value="ECO:0007669"/>
    <property type="project" value="TreeGrafter"/>
</dbReference>
<keyword evidence="5" id="KW-0378">Hydrolase</keyword>
<sequence length="222" mass="24719">MPTLPNFKIETALAQIGETMRDYPKAAMFQLAAEGYDSLFEQLISCMISIRTYDEVSLPVSRQLFARANTPATMSQLEVAEIESLIRRSTFADRKAAQIHAIATTLVEQYEGELPCDAEVMLGFKGVGPKCAHLALGIGCGQPYISVDVHVHRVVNRWGYVETKTPEKTTQALEQKLPQRHWIETNELLMPFGKQICQGTRPRCSICPVESMCAQVGVSDVR</sequence>
<dbReference type="GO" id="GO:0046872">
    <property type="term" value="F:metal ion binding"/>
    <property type="evidence" value="ECO:0007669"/>
    <property type="project" value="UniProtKB-KW"/>
</dbReference>
<dbReference type="SUPFAM" id="SSF48150">
    <property type="entry name" value="DNA-glycosylase"/>
    <property type="match status" value="1"/>
</dbReference>
<organism evidence="12 13">
    <name type="scientific">Vasconcelosia minhoensis LEGE 07310</name>
    <dbReference type="NCBI Taxonomy" id="915328"/>
    <lineage>
        <taxon>Bacteria</taxon>
        <taxon>Bacillati</taxon>
        <taxon>Cyanobacteriota</taxon>
        <taxon>Cyanophyceae</taxon>
        <taxon>Nodosilineales</taxon>
        <taxon>Cymatolegaceae</taxon>
        <taxon>Vasconcelosia</taxon>
        <taxon>Vasconcelosia minhoensis</taxon>
    </lineage>
</organism>
<evidence type="ECO:0000256" key="8">
    <source>
        <dbReference type="ARBA" id="ARBA00023204"/>
    </source>
</evidence>
<evidence type="ECO:0000256" key="6">
    <source>
        <dbReference type="ARBA" id="ARBA00023004"/>
    </source>
</evidence>
<proteinExistence type="inferred from homology"/>
<evidence type="ECO:0000256" key="2">
    <source>
        <dbReference type="ARBA" id="ARBA00008343"/>
    </source>
</evidence>
<evidence type="ECO:0000256" key="5">
    <source>
        <dbReference type="ARBA" id="ARBA00022801"/>
    </source>
</evidence>
<dbReference type="GO" id="GO:0006289">
    <property type="term" value="P:nucleotide-excision repair"/>
    <property type="evidence" value="ECO:0007669"/>
    <property type="project" value="TreeGrafter"/>
</dbReference>
<dbReference type="PANTHER" id="PTHR43286">
    <property type="entry name" value="ENDONUCLEASE III-LIKE PROTEIN 1"/>
    <property type="match status" value="1"/>
</dbReference>
<feature type="domain" description="HhH-GPD" evidence="11">
    <location>
        <begin position="48"/>
        <end position="195"/>
    </location>
</feature>
<keyword evidence="13" id="KW-1185">Reference proteome</keyword>
<comment type="cofactor">
    <cofactor evidence="1">
        <name>[4Fe-4S] cluster</name>
        <dbReference type="ChEBI" id="CHEBI:49883"/>
    </cofactor>
</comment>
<evidence type="ECO:0000256" key="9">
    <source>
        <dbReference type="ARBA" id="ARBA00023239"/>
    </source>
</evidence>
<reference evidence="12" key="1">
    <citation type="submission" date="2020-10" db="EMBL/GenBank/DDBJ databases">
        <authorList>
            <person name="Castelo-Branco R."/>
            <person name="Eusebio N."/>
            <person name="Adriana R."/>
            <person name="Vieira A."/>
            <person name="Brugerolle De Fraissinette N."/>
            <person name="Rezende De Castro R."/>
            <person name="Schneider M.P."/>
            <person name="Vasconcelos V."/>
            <person name="Leao P.N."/>
        </authorList>
    </citation>
    <scope>NUCLEOTIDE SEQUENCE</scope>
    <source>
        <strain evidence="12">LEGE 07310</strain>
    </source>
</reference>
<keyword evidence="7" id="KW-0411">Iron-sulfur</keyword>
<keyword evidence="4" id="KW-0227">DNA damage</keyword>
<dbReference type="PANTHER" id="PTHR43286:SF1">
    <property type="entry name" value="ENDONUCLEASE III-LIKE PROTEIN 1"/>
    <property type="match status" value="1"/>
</dbReference>
<name>A0A8J7ADV4_9CYAN</name>
<keyword evidence="3" id="KW-0479">Metal-binding</keyword>
<dbReference type="FunFam" id="1.10.340.30:FF:000001">
    <property type="entry name" value="Endonuclease III"/>
    <property type="match status" value="1"/>
</dbReference>
<comment type="similarity">
    <text evidence="2">Belongs to the Nth/MutY family.</text>
</comment>
<dbReference type="EMBL" id="JADEXG010000020">
    <property type="protein sequence ID" value="MBE9077699.1"/>
    <property type="molecule type" value="Genomic_DNA"/>
</dbReference>
<evidence type="ECO:0000256" key="1">
    <source>
        <dbReference type="ARBA" id="ARBA00001966"/>
    </source>
</evidence>
<evidence type="ECO:0000256" key="7">
    <source>
        <dbReference type="ARBA" id="ARBA00023014"/>
    </source>
</evidence>
<evidence type="ECO:0000256" key="10">
    <source>
        <dbReference type="ARBA" id="ARBA00023295"/>
    </source>
</evidence>
<dbReference type="PIRSF" id="PIRSF001435">
    <property type="entry name" value="Nth"/>
    <property type="match status" value="1"/>
</dbReference>
<dbReference type="Gene3D" id="1.10.340.30">
    <property type="entry name" value="Hypothetical protein, domain 2"/>
    <property type="match status" value="1"/>
</dbReference>
<keyword evidence="6" id="KW-0408">Iron</keyword>
<keyword evidence="12" id="KW-0255">Endonuclease</keyword>
<evidence type="ECO:0000313" key="13">
    <source>
        <dbReference type="Proteomes" id="UP000636505"/>
    </source>
</evidence>
<evidence type="ECO:0000259" key="11">
    <source>
        <dbReference type="SMART" id="SM00478"/>
    </source>
</evidence>
<evidence type="ECO:0000256" key="3">
    <source>
        <dbReference type="ARBA" id="ARBA00022723"/>
    </source>
</evidence>
<keyword evidence="10" id="KW-0326">Glycosidase</keyword>
<dbReference type="AlphaFoldDB" id="A0A8J7ADV4"/>
<dbReference type="InterPro" id="IPR003265">
    <property type="entry name" value="HhH-GPD_domain"/>
</dbReference>
<dbReference type="SMART" id="SM00478">
    <property type="entry name" value="ENDO3c"/>
    <property type="match status" value="1"/>
</dbReference>
<evidence type="ECO:0000313" key="12">
    <source>
        <dbReference type="EMBL" id="MBE9077699.1"/>
    </source>
</evidence>
<dbReference type="GO" id="GO:0000703">
    <property type="term" value="F:oxidized pyrimidine nucleobase lesion DNA N-glycosylase activity"/>
    <property type="evidence" value="ECO:0007669"/>
    <property type="project" value="TreeGrafter"/>
</dbReference>
<dbReference type="GO" id="GO:0051536">
    <property type="term" value="F:iron-sulfur cluster binding"/>
    <property type="evidence" value="ECO:0007669"/>
    <property type="project" value="UniProtKB-KW"/>
</dbReference>
<dbReference type="RefSeq" id="WP_193906731.1">
    <property type="nucleotide sequence ID" value="NZ_JADEXG010000020.1"/>
</dbReference>
<dbReference type="InterPro" id="IPR004035">
    <property type="entry name" value="Endouclease-III_FeS-bd_BS"/>
</dbReference>
<dbReference type="GO" id="GO:0016829">
    <property type="term" value="F:lyase activity"/>
    <property type="evidence" value="ECO:0007669"/>
    <property type="project" value="UniProtKB-KW"/>
</dbReference>
<dbReference type="Proteomes" id="UP000636505">
    <property type="component" value="Unassembled WGS sequence"/>
</dbReference>
<keyword evidence="8" id="KW-0234">DNA repair</keyword>
<comment type="caution">
    <text evidence="12">The sequence shown here is derived from an EMBL/GenBank/DDBJ whole genome shotgun (WGS) entry which is preliminary data.</text>
</comment>
<dbReference type="InterPro" id="IPR023170">
    <property type="entry name" value="HhH_base_excis_C"/>
</dbReference>
<dbReference type="Pfam" id="PF00730">
    <property type="entry name" value="HhH-GPD"/>
    <property type="match status" value="1"/>
</dbReference>
<dbReference type="PROSITE" id="PS00764">
    <property type="entry name" value="ENDONUCLEASE_III_1"/>
    <property type="match status" value="1"/>
</dbReference>
<dbReference type="CDD" id="cd00056">
    <property type="entry name" value="ENDO3c"/>
    <property type="match status" value="1"/>
</dbReference>
<keyword evidence="12" id="KW-0540">Nuclease</keyword>
<protein>
    <submittedName>
        <fullName evidence="12">Endonuclease III</fullName>
    </submittedName>
</protein>
<dbReference type="InterPro" id="IPR011257">
    <property type="entry name" value="DNA_glycosylase"/>
</dbReference>
<gene>
    <name evidence="12" type="ORF">IQ241_10385</name>
</gene>
<keyword evidence="9" id="KW-0456">Lyase</keyword>
<dbReference type="Gene3D" id="1.10.1670.10">
    <property type="entry name" value="Helix-hairpin-Helix base-excision DNA repair enzymes (C-terminal)"/>
    <property type="match status" value="1"/>
</dbReference>
<evidence type="ECO:0000256" key="4">
    <source>
        <dbReference type="ARBA" id="ARBA00022763"/>
    </source>
</evidence>